<evidence type="ECO:0000256" key="7">
    <source>
        <dbReference type="ARBA" id="ARBA00022777"/>
    </source>
</evidence>
<keyword evidence="9" id="KW-0902">Two-component regulatory system</keyword>
<evidence type="ECO:0000256" key="4">
    <source>
        <dbReference type="ARBA" id="ARBA00022553"/>
    </source>
</evidence>
<dbReference type="EMBL" id="JAOVQM010000001">
    <property type="protein sequence ID" value="MCV2231313.1"/>
    <property type="molecule type" value="Genomic_DNA"/>
</dbReference>
<feature type="transmembrane region" description="Helical" evidence="14">
    <location>
        <begin position="39"/>
        <end position="63"/>
    </location>
</feature>
<evidence type="ECO:0000256" key="8">
    <source>
        <dbReference type="ARBA" id="ARBA00022989"/>
    </source>
</evidence>
<dbReference type="SMART" id="SM00304">
    <property type="entry name" value="HAMP"/>
    <property type="match status" value="1"/>
</dbReference>
<dbReference type="InterPro" id="IPR003660">
    <property type="entry name" value="HAMP_dom"/>
</dbReference>
<dbReference type="SMART" id="SM00387">
    <property type="entry name" value="HATPase_c"/>
    <property type="match status" value="1"/>
</dbReference>
<proteinExistence type="predicted"/>
<comment type="catalytic activity">
    <reaction evidence="1">
        <text>ATP + protein L-histidine = ADP + protein N-phospho-L-histidine.</text>
        <dbReference type="EC" id="2.7.13.3"/>
    </reaction>
</comment>
<protein>
    <recommendedName>
        <fullName evidence="13">Heme sensor protein HssS</fullName>
        <ecNumber evidence="3">2.7.13.3</ecNumber>
    </recommendedName>
</protein>
<dbReference type="CDD" id="cd00082">
    <property type="entry name" value="HisKA"/>
    <property type="match status" value="1"/>
</dbReference>
<dbReference type="InterPro" id="IPR003661">
    <property type="entry name" value="HisK_dim/P_dom"/>
</dbReference>
<dbReference type="InterPro" id="IPR005467">
    <property type="entry name" value="His_kinase_dom"/>
</dbReference>
<keyword evidence="10" id="KW-0843">Virulence</keyword>
<dbReference type="EC" id="2.7.13.3" evidence="3"/>
<dbReference type="Proteomes" id="UP001177160">
    <property type="component" value="Unassembled WGS sequence"/>
</dbReference>
<evidence type="ECO:0000256" key="14">
    <source>
        <dbReference type="SAM" id="Phobius"/>
    </source>
</evidence>
<keyword evidence="11 14" id="KW-0472">Membrane</keyword>
<reference evidence="17" key="1">
    <citation type="submission" date="2022-09" db="EMBL/GenBank/DDBJ databases">
        <title>Novel Mycoplasma species identified in domestic and wild animals.</title>
        <authorList>
            <person name="Volokhov D.V."/>
            <person name="Furtak V.A."/>
            <person name="Zagorodnyaya T.A."/>
        </authorList>
    </citation>
    <scope>NUCLEOTIDE SEQUENCE</scope>
    <source>
        <strain evidence="17">Oakley</strain>
    </source>
</reference>
<evidence type="ECO:0000259" key="15">
    <source>
        <dbReference type="PROSITE" id="PS50109"/>
    </source>
</evidence>
<dbReference type="PANTHER" id="PTHR45528:SF11">
    <property type="entry name" value="HISTIDINE KINASE"/>
    <property type="match status" value="1"/>
</dbReference>
<keyword evidence="6 14" id="KW-0812">Transmembrane</keyword>
<evidence type="ECO:0000256" key="1">
    <source>
        <dbReference type="ARBA" id="ARBA00000085"/>
    </source>
</evidence>
<evidence type="ECO:0000256" key="2">
    <source>
        <dbReference type="ARBA" id="ARBA00004141"/>
    </source>
</evidence>
<dbReference type="CDD" id="cd06225">
    <property type="entry name" value="HAMP"/>
    <property type="match status" value="1"/>
</dbReference>
<keyword evidence="18" id="KW-1185">Reference proteome</keyword>
<dbReference type="PROSITE" id="PS50885">
    <property type="entry name" value="HAMP"/>
    <property type="match status" value="1"/>
</dbReference>
<dbReference type="InterPro" id="IPR004358">
    <property type="entry name" value="Sig_transdc_His_kin-like_C"/>
</dbReference>
<gene>
    <name evidence="17" type="ORF">N7548_00540</name>
</gene>
<dbReference type="Pfam" id="PF00672">
    <property type="entry name" value="HAMP"/>
    <property type="match status" value="1"/>
</dbReference>
<evidence type="ECO:0000256" key="11">
    <source>
        <dbReference type="ARBA" id="ARBA00023136"/>
    </source>
</evidence>
<dbReference type="Gene3D" id="1.10.287.130">
    <property type="match status" value="1"/>
</dbReference>
<dbReference type="RefSeq" id="WP_263607426.1">
    <property type="nucleotide sequence ID" value="NZ_JAOVQM010000001.1"/>
</dbReference>
<dbReference type="Gene3D" id="3.30.565.10">
    <property type="entry name" value="Histidine kinase-like ATPase, C-terminal domain"/>
    <property type="match status" value="1"/>
</dbReference>
<comment type="caution">
    <text evidence="17">The sequence shown here is derived from an EMBL/GenBank/DDBJ whole genome shotgun (WGS) entry which is preliminary data.</text>
</comment>
<comment type="subcellular location">
    <subcellularLocation>
        <location evidence="2">Membrane</location>
        <topology evidence="2">Multi-pass membrane protein</topology>
    </subcellularLocation>
</comment>
<evidence type="ECO:0000256" key="5">
    <source>
        <dbReference type="ARBA" id="ARBA00022679"/>
    </source>
</evidence>
<evidence type="ECO:0000256" key="9">
    <source>
        <dbReference type="ARBA" id="ARBA00023012"/>
    </source>
</evidence>
<evidence type="ECO:0000256" key="10">
    <source>
        <dbReference type="ARBA" id="ARBA00023026"/>
    </source>
</evidence>
<evidence type="ECO:0000256" key="13">
    <source>
        <dbReference type="ARBA" id="ARBA00040841"/>
    </source>
</evidence>
<dbReference type="PRINTS" id="PR00344">
    <property type="entry name" value="BCTRLSENSOR"/>
</dbReference>
<dbReference type="Gene3D" id="6.10.340.10">
    <property type="match status" value="1"/>
</dbReference>
<dbReference type="SUPFAM" id="SSF55874">
    <property type="entry name" value="ATPase domain of HSP90 chaperone/DNA topoisomerase II/histidine kinase"/>
    <property type="match status" value="1"/>
</dbReference>
<dbReference type="PANTHER" id="PTHR45528">
    <property type="entry name" value="SENSOR HISTIDINE KINASE CPXA"/>
    <property type="match status" value="1"/>
</dbReference>
<evidence type="ECO:0000313" key="17">
    <source>
        <dbReference type="EMBL" id="MCV2231313.1"/>
    </source>
</evidence>
<keyword evidence="7 17" id="KW-0418">Kinase</keyword>
<evidence type="ECO:0000256" key="6">
    <source>
        <dbReference type="ARBA" id="ARBA00022692"/>
    </source>
</evidence>
<dbReference type="PROSITE" id="PS50109">
    <property type="entry name" value="HIS_KIN"/>
    <property type="match status" value="1"/>
</dbReference>
<dbReference type="InterPro" id="IPR036890">
    <property type="entry name" value="HATPase_C_sf"/>
</dbReference>
<accession>A0ABT2Y4C3</accession>
<dbReference type="InterPro" id="IPR003594">
    <property type="entry name" value="HATPase_dom"/>
</dbReference>
<dbReference type="InterPro" id="IPR036097">
    <property type="entry name" value="HisK_dim/P_sf"/>
</dbReference>
<keyword evidence="4" id="KW-0597">Phosphoprotein</keyword>
<dbReference type="SUPFAM" id="SSF47384">
    <property type="entry name" value="Homodimeric domain of signal transducing histidine kinase"/>
    <property type="match status" value="1"/>
</dbReference>
<keyword evidence="5" id="KW-0808">Transferase</keyword>
<feature type="transmembrane region" description="Helical" evidence="14">
    <location>
        <begin position="7"/>
        <end position="27"/>
    </location>
</feature>
<evidence type="ECO:0000256" key="3">
    <source>
        <dbReference type="ARBA" id="ARBA00012438"/>
    </source>
</evidence>
<dbReference type="Pfam" id="PF02518">
    <property type="entry name" value="HATPase_c"/>
    <property type="match status" value="1"/>
</dbReference>
<evidence type="ECO:0000259" key="16">
    <source>
        <dbReference type="PROSITE" id="PS50885"/>
    </source>
</evidence>
<dbReference type="SMART" id="SM00388">
    <property type="entry name" value="HisKA"/>
    <property type="match status" value="1"/>
</dbReference>
<dbReference type="InterPro" id="IPR050398">
    <property type="entry name" value="HssS/ArlS-like"/>
</dbReference>
<dbReference type="Pfam" id="PF00512">
    <property type="entry name" value="HisKA"/>
    <property type="match status" value="1"/>
</dbReference>
<evidence type="ECO:0000313" key="18">
    <source>
        <dbReference type="Proteomes" id="UP001177160"/>
    </source>
</evidence>
<evidence type="ECO:0000256" key="12">
    <source>
        <dbReference type="ARBA" id="ARBA00037219"/>
    </source>
</evidence>
<sequence>MKRISLKIIMVVIIVFIVSTIIPRFIVSLFETFPERELFISNLFFFGMLFSVALALILSTIIINSMIVKRIKNINTATEKVTNGDYNIMIDVHGKDELSQLSQRFNKMVQALNSNEYLNKSFVRNFSHELKTPLAAIKGYADMMIDDTNESSEMREYAIIISDQAQRLSNLTQHLLQLSLLDSDEITPQNDCFNLAEQIRNVIQLLQLEWENKKIHLELNLIDKTITSNKALLYQVWKNLVENAVKFTPNGGHIIIQMDYSDDNLIVQIQNDGVLVLNQDIDHLTEIFYVTNPVHKQNGSGIGLSIVKRIIHKLGGTISFNTNEKDTFETTITLPLKPTQNG</sequence>
<dbReference type="SUPFAM" id="SSF158472">
    <property type="entry name" value="HAMP domain-like"/>
    <property type="match status" value="1"/>
</dbReference>
<dbReference type="GO" id="GO:0016301">
    <property type="term" value="F:kinase activity"/>
    <property type="evidence" value="ECO:0007669"/>
    <property type="project" value="UniProtKB-KW"/>
</dbReference>
<name>A0ABT2Y4C3_9MOLU</name>
<feature type="domain" description="HAMP" evidence="16">
    <location>
        <begin position="65"/>
        <end position="117"/>
    </location>
</feature>
<keyword evidence="8 14" id="KW-1133">Transmembrane helix</keyword>
<organism evidence="17 18">
    <name type="scientific">Paracholeplasma manati</name>
    <dbReference type="NCBI Taxonomy" id="591373"/>
    <lineage>
        <taxon>Bacteria</taxon>
        <taxon>Bacillati</taxon>
        <taxon>Mycoplasmatota</taxon>
        <taxon>Mollicutes</taxon>
        <taxon>Acholeplasmatales</taxon>
        <taxon>Acholeplasmataceae</taxon>
        <taxon>Paracholeplasma</taxon>
    </lineage>
</organism>
<feature type="domain" description="Histidine kinase" evidence="15">
    <location>
        <begin position="125"/>
        <end position="338"/>
    </location>
</feature>
<comment type="function">
    <text evidence="12">Member of the two-component regulatory system HssS/HssR involved in intracellular heme homeostasis and tempering of staphylococcal virulence. HssS functions as a heme sensor histidine kinase which is autophosphorylated at a histidine residue and transfers its phosphate group to an aspartate residue of HssR. HssR/HssS activates the expression of hrtAB, an efflux pump, in response to extracellular heme, hemin, hemoglobin or blood.</text>
</comment>